<evidence type="ECO:0000313" key="5">
    <source>
        <dbReference type="Proteomes" id="UP000193240"/>
    </source>
</evidence>
<reference evidence="4 5" key="1">
    <citation type="journal article" date="2017" name="Genome Announc.">
        <title>Genome sequence of the saprophytic ascomycete Epicoccum nigrum ICMP 19927 strain isolated from New Zealand.</title>
        <authorList>
            <person name="Fokin M."/>
            <person name="Fleetwood D."/>
            <person name="Weir B.S."/>
            <person name="Villas-Boas S.G."/>
        </authorList>
    </citation>
    <scope>NUCLEOTIDE SEQUENCE [LARGE SCALE GENOMIC DNA]</scope>
    <source>
        <strain evidence="4 5">ICMP 19927</strain>
    </source>
</reference>
<feature type="domain" description="BHLH" evidence="3">
    <location>
        <begin position="138"/>
        <end position="198"/>
    </location>
</feature>
<organism evidence="4 5">
    <name type="scientific">Epicoccum nigrum</name>
    <name type="common">Soil fungus</name>
    <name type="synonym">Epicoccum purpurascens</name>
    <dbReference type="NCBI Taxonomy" id="105696"/>
    <lineage>
        <taxon>Eukaryota</taxon>
        <taxon>Fungi</taxon>
        <taxon>Dikarya</taxon>
        <taxon>Ascomycota</taxon>
        <taxon>Pezizomycotina</taxon>
        <taxon>Dothideomycetes</taxon>
        <taxon>Pleosporomycetidae</taxon>
        <taxon>Pleosporales</taxon>
        <taxon>Pleosporineae</taxon>
        <taxon>Didymellaceae</taxon>
        <taxon>Epicoccum</taxon>
    </lineage>
</organism>
<accession>A0A1Y2M2Y9</accession>
<evidence type="ECO:0000313" key="4">
    <source>
        <dbReference type="EMBL" id="OSS50485.1"/>
    </source>
</evidence>
<feature type="region of interest" description="Disordered" evidence="2">
    <location>
        <begin position="68"/>
        <end position="147"/>
    </location>
</feature>
<dbReference type="SUPFAM" id="SSF47459">
    <property type="entry name" value="HLH, helix-loop-helix DNA-binding domain"/>
    <property type="match status" value="1"/>
</dbReference>
<dbReference type="GO" id="GO:0046983">
    <property type="term" value="F:protein dimerization activity"/>
    <property type="evidence" value="ECO:0007669"/>
    <property type="project" value="InterPro"/>
</dbReference>
<proteinExistence type="predicted"/>
<evidence type="ECO:0000256" key="1">
    <source>
        <dbReference type="SAM" id="Coils"/>
    </source>
</evidence>
<dbReference type="SMART" id="SM00353">
    <property type="entry name" value="HLH"/>
    <property type="match status" value="1"/>
</dbReference>
<dbReference type="CDD" id="cd11395">
    <property type="entry name" value="bHLHzip_SREBP_like"/>
    <property type="match status" value="1"/>
</dbReference>
<dbReference type="InterPro" id="IPR052099">
    <property type="entry name" value="Regulatory_TF_Diverse"/>
</dbReference>
<dbReference type="Proteomes" id="UP000193240">
    <property type="component" value="Unassembled WGS sequence"/>
</dbReference>
<dbReference type="InterPro" id="IPR036638">
    <property type="entry name" value="HLH_DNA-bd_sf"/>
</dbReference>
<dbReference type="EMBL" id="KZ107842">
    <property type="protein sequence ID" value="OSS50485.1"/>
    <property type="molecule type" value="Genomic_DNA"/>
</dbReference>
<dbReference type="InParanoid" id="A0A1Y2M2Y9"/>
<dbReference type="PANTHER" id="PTHR47336:SF2">
    <property type="entry name" value="TRANSCRIPTION FACTOR HMS1-RELATED"/>
    <property type="match status" value="1"/>
</dbReference>
<keyword evidence="1" id="KW-0175">Coiled coil</keyword>
<evidence type="ECO:0000259" key="3">
    <source>
        <dbReference type="PROSITE" id="PS50888"/>
    </source>
</evidence>
<feature type="coiled-coil region" evidence="1">
    <location>
        <begin position="151"/>
        <end position="215"/>
    </location>
</feature>
<dbReference type="OMA" id="RFHHASI"/>
<dbReference type="InterPro" id="IPR011598">
    <property type="entry name" value="bHLH_dom"/>
</dbReference>
<dbReference type="Gene3D" id="4.10.280.10">
    <property type="entry name" value="Helix-loop-helix DNA-binding domain"/>
    <property type="match status" value="1"/>
</dbReference>
<gene>
    <name evidence="4" type="ORF">B5807_04775</name>
</gene>
<dbReference type="Pfam" id="PF00010">
    <property type="entry name" value="HLH"/>
    <property type="match status" value="1"/>
</dbReference>
<protein>
    <recommendedName>
        <fullName evidence="3">BHLH domain-containing protein</fullName>
    </recommendedName>
</protein>
<name>A0A1Y2M2Y9_EPING</name>
<dbReference type="STRING" id="105696.A0A1Y2M2Y9"/>
<feature type="compositionally biased region" description="Polar residues" evidence="2">
    <location>
        <begin position="68"/>
        <end position="92"/>
    </location>
</feature>
<dbReference type="PANTHER" id="PTHR47336">
    <property type="entry name" value="TRANSCRIPTION FACTOR HMS1-RELATED"/>
    <property type="match status" value="1"/>
</dbReference>
<dbReference type="PROSITE" id="PS50888">
    <property type="entry name" value="BHLH"/>
    <property type="match status" value="1"/>
</dbReference>
<evidence type="ECO:0000256" key="2">
    <source>
        <dbReference type="SAM" id="MobiDB-lite"/>
    </source>
</evidence>
<keyword evidence="5" id="KW-1185">Reference proteome</keyword>
<sequence>MNYTGYTIGSNSDYSPAQEMLSYPDQLGGTYIPDNYTTSPGFSLESFFDQAAFPSADVSTIFPKEQGQYATFPSSGASTTNDMAGNRISSHSTSRHPSDAAPLEEQPTPPRPQRKRGRPRLDRNETISSTSSPKGPKTGRLPHNQVERKYREGLNAELERLRKAVPTLTQSDEAGAMGQPKPSKAMVLASAIEYIQKLEAERDALKLDNERLRQSVETGQTIRTWETEDDSLQDYLTDA</sequence>
<dbReference type="AlphaFoldDB" id="A0A1Y2M2Y9"/>